<sequence length="106" mass="10860">MVYSRSDPLAGFGILSENAPALSVFVFVSGGPLLPLSLKSTLEYGTAAPAVSPTVGCLRTPKKFGVSRAIISVNIAECAAALATTSALVNVLVVAVKVWLTVVLLT</sequence>
<organism evidence="1">
    <name type="scientific">freshwater metagenome</name>
    <dbReference type="NCBI Taxonomy" id="449393"/>
    <lineage>
        <taxon>unclassified sequences</taxon>
        <taxon>metagenomes</taxon>
        <taxon>ecological metagenomes</taxon>
    </lineage>
</organism>
<reference evidence="1" key="1">
    <citation type="submission" date="2020-05" db="EMBL/GenBank/DDBJ databases">
        <authorList>
            <person name="Chiriac C."/>
            <person name="Salcher M."/>
            <person name="Ghai R."/>
            <person name="Kavagutti S V."/>
        </authorList>
    </citation>
    <scope>NUCLEOTIDE SEQUENCE</scope>
</reference>
<proteinExistence type="predicted"/>
<dbReference type="AlphaFoldDB" id="A0A6J6TUN5"/>
<dbReference type="EMBL" id="CAEZZB010000097">
    <property type="protein sequence ID" value="CAB4749959.1"/>
    <property type="molecule type" value="Genomic_DNA"/>
</dbReference>
<evidence type="ECO:0000313" key="1">
    <source>
        <dbReference type="EMBL" id="CAB4749959.1"/>
    </source>
</evidence>
<gene>
    <name evidence="1" type="ORF">UFOPK2816_00775</name>
</gene>
<protein>
    <submittedName>
        <fullName evidence="1">Unannotated protein</fullName>
    </submittedName>
</protein>
<accession>A0A6J6TUN5</accession>
<name>A0A6J6TUN5_9ZZZZ</name>